<feature type="transmembrane region" description="Helical" evidence="7">
    <location>
        <begin position="367"/>
        <end position="386"/>
    </location>
</feature>
<dbReference type="InterPro" id="IPR036259">
    <property type="entry name" value="MFS_trans_sf"/>
</dbReference>
<feature type="transmembrane region" description="Helical" evidence="7">
    <location>
        <begin position="127"/>
        <end position="147"/>
    </location>
</feature>
<dbReference type="STRING" id="1280952.HJA_16081"/>
<evidence type="ECO:0000256" key="5">
    <source>
        <dbReference type="ARBA" id="ARBA00022989"/>
    </source>
</evidence>
<comment type="caution">
    <text evidence="9">The sequence shown here is derived from an EMBL/GenBank/DDBJ whole genome shotgun (WGS) entry which is preliminary data.</text>
</comment>
<dbReference type="Proteomes" id="UP000024816">
    <property type="component" value="Unassembled WGS sequence"/>
</dbReference>
<dbReference type="Pfam" id="PF05977">
    <property type="entry name" value="MFS_3"/>
    <property type="match status" value="1"/>
</dbReference>
<name>A0A059F794_9PROT</name>
<evidence type="ECO:0000256" key="4">
    <source>
        <dbReference type="ARBA" id="ARBA00022692"/>
    </source>
</evidence>
<keyword evidence="2" id="KW-0813">Transport</keyword>
<sequence length="566" mass="61707">MNLAAITSTIAYQDSGPPHLMPDNPAPPPFSIPLYRRIWVANVASQFGSLIQSVGAAWLMVELGGTKTQIALVQASVTLPIMILALLSGAIADNYPRRLVMLVCQSWMFILSVALCIFAWFGHLTPWALLGFTFLIGCGTAMNAPSWQATVGDIVPRGTIAGAVAMNSMGFNMARTAGPALGGAIVAAFGSAAAFTVNAFSYLGIIWVLFSWRPEKPTRPTLREDLGTAMMAGVRYVLLSPPIRRVMFRSALFGFAAASVPSLMPLVASHLVGGSAITFGILSGSFGIGAVMGALSNRPVRARLTNEATLRLTVTAMIAGAVVIALSPWLLVTVFGLVVFGWGWLLAMATMNVTVQMSAPRWVVGRALSLYQMCVFGTMAAGSWMSGWLSEHQGISDAILIMAGVQAIGLCMGFFLRLPEVQDLNLELVGRWKVPDVKVPIEPRAGPVHIAVHYRIREEDVPRFLAAMNESRRVRLRDGARNWALVRDLSDPDLWIEKYRFGRWMDYVLHNERRTHADRDSLIILHTLHQGSWPPPIVRMLERQVTGVTIDPELSTETTNDPTRSD</sequence>
<feature type="transmembrane region" description="Helical" evidence="7">
    <location>
        <begin position="398"/>
        <end position="416"/>
    </location>
</feature>
<dbReference type="PROSITE" id="PS50850">
    <property type="entry name" value="MFS"/>
    <property type="match status" value="1"/>
</dbReference>
<dbReference type="PANTHER" id="PTHR23513:SF11">
    <property type="entry name" value="STAPHYLOFERRIN A TRANSPORTER"/>
    <property type="match status" value="1"/>
</dbReference>
<evidence type="ECO:0000256" key="1">
    <source>
        <dbReference type="ARBA" id="ARBA00004651"/>
    </source>
</evidence>
<feature type="transmembrane region" description="Helical" evidence="7">
    <location>
        <begin position="99"/>
        <end position="121"/>
    </location>
</feature>
<dbReference type="GO" id="GO:0022857">
    <property type="term" value="F:transmembrane transporter activity"/>
    <property type="evidence" value="ECO:0007669"/>
    <property type="project" value="InterPro"/>
</dbReference>
<evidence type="ECO:0000256" key="6">
    <source>
        <dbReference type="ARBA" id="ARBA00023136"/>
    </source>
</evidence>
<dbReference type="GO" id="GO:0005886">
    <property type="term" value="C:plasma membrane"/>
    <property type="evidence" value="ECO:0007669"/>
    <property type="project" value="UniProtKB-SubCell"/>
</dbReference>
<evidence type="ECO:0000313" key="9">
    <source>
        <dbReference type="EMBL" id="KCZ83958.1"/>
    </source>
</evidence>
<keyword evidence="4 7" id="KW-0812">Transmembrane</keyword>
<feature type="transmembrane region" description="Helical" evidence="7">
    <location>
        <begin position="246"/>
        <end position="264"/>
    </location>
</feature>
<accession>A0A059F794</accession>
<keyword evidence="5 7" id="KW-1133">Transmembrane helix</keyword>
<feature type="transmembrane region" description="Helical" evidence="7">
    <location>
        <begin position="276"/>
        <end position="296"/>
    </location>
</feature>
<dbReference type="CDD" id="cd06173">
    <property type="entry name" value="MFS_MefA_like"/>
    <property type="match status" value="1"/>
</dbReference>
<dbReference type="Gene3D" id="1.20.1250.20">
    <property type="entry name" value="MFS general substrate transporter like domains"/>
    <property type="match status" value="1"/>
</dbReference>
<evidence type="ECO:0000313" key="10">
    <source>
        <dbReference type="Proteomes" id="UP000024816"/>
    </source>
</evidence>
<keyword evidence="10" id="KW-1185">Reference proteome</keyword>
<keyword evidence="6 7" id="KW-0472">Membrane</keyword>
<comment type="subcellular location">
    <subcellularLocation>
        <location evidence="1">Cell membrane</location>
        <topology evidence="1">Multi-pass membrane protein</topology>
    </subcellularLocation>
</comment>
<feature type="transmembrane region" description="Helical" evidence="7">
    <location>
        <begin position="38"/>
        <end position="59"/>
    </location>
</feature>
<proteinExistence type="predicted"/>
<evidence type="ECO:0000256" key="7">
    <source>
        <dbReference type="SAM" id="Phobius"/>
    </source>
</evidence>
<feature type="domain" description="Major facilitator superfamily (MFS) profile" evidence="8">
    <location>
        <begin position="34"/>
        <end position="421"/>
    </location>
</feature>
<evidence type="ECO:0000256" key="3">
    <source>
        <dbReference type="ARBA" id="ARBA00022475"/>
    </source>
</evidence>
<feature type="transmembrane region" description="Helical" evidence="7">
    <location>
        <begin position="154"/>
        <end position="174"/>
    </location>
</feature>
<evidence type="ECO:0000256" key="2">
    <source>
        <dbReference type="ARBA" id="ARBA00022448"/>
    </source>
</evidence>
<keyword evidence="3" id="KW-1003">Cell membrane</keyword>
<feature type="transmembrane region" description="Helical" evidence="7">
    <location>
        <begin position="180"/>
        <end position="210"/>
    </location>
</feature>
<reference evidence="9 10" key="1">
    <citation type="journal article" date="2014" name="Antonie Van Leeuwenhoek">
        <title>Hyphomonas beringensis sp. nov. and Hyphomonas chukchiensis sp. nov., isolated from surface seawater of the Bering Sea and Chukchi Sea.</title>
        <authorList>
            <person name="Li C."/>
            <person name="Lai Q."/>
            <person name="Li G."/>
            <person name="Dong C."/>
            <person name="Wang J."/>
            <person name="Liao Y."/>
            <person name="Shao Z."/>
        </authorList>
    </citation>
    <scope>NUCLEOTIDE SEQUENCE [LARGE SCALE GENOMIC DNA]</scope>
    <source>
        <strain evidence="9 10">VP2</strain>
    </source>
</reference>
<evidence type="ECO:0000259" key="8">
    <source>
        <dbReference type="PROSITE" id="PS50850"/>
    </source>
</evidence>
<dbReference type="SUPFAM" id="SSF103473">
    <property type="entry name" value="MFS general substrate transporter"/>
    <property type="match status" value="1"/>
</dbReference>
<dbReference type="EMBL" id="ARYJ01000015">
    <property type="protein sequence ID" value="KCZ83958.1"/>
    <property type="molecule type" value="Genomic_DNA"/>
</dbReference>
<feature type="transmembrane region" description="Helical" evidence="7">
    <location>
        <begin position="308"/>
        <end position="326"/>
    </location>
</feature>
<gene>
    <name evidence="9" type="ORF">HJA_16081</name>
</gene>
<dbReference type="PATRIC" id="fig|1280952.3.peg.3220"/>
<dbReference type="eggNOG" id="COG0477">
    <property type="taxonomic scope" value="Bacteria"/>
</dbReference>
<dbReference type="AlphaFoldDB" id="A0A059F794"/>
<dbReference type="PANTHER" id="PTHR23513">
    <property type="entry name" value="INTEGRAL MEMBRANE EFFLUX PROTEIN-RELATED"/>
    <property type="match status" value="1"/>
</dbReference>
<dbReference type="InterPro" id="IPR020846">
    <property type="entry name" value="MFS_dom"/>
</dbReference>
<feature type="transmembrane region" description="Helical" evidence="7">
    <location>
        <begin position="71"/>
        <end position="92"/>
    </location>
</feature>
<protein>
    <submittedName>
        <fullName evidence="9">Major facilitator transporter</fullName>
    </submittedName>
</protein>
<feature type="transmembrane region" description="Helical" evidence="7">
    <location>
        <begin position="332"/>
        <end position="355"/>
    </location>
</feature>
<dbReference type="InterPro" id="IPR010290">
    <property type="entry name" value="TM_effector"/>
</dbReference>
<organism evidence="9 10">
    <name type="scientific">Hyphomonas jannaschiana VP2</name>
    <dbReference type="NCBI Taxonomy" id="1280952"/>
    <lineage>
        <taxon>Bacteria</taxon>
        <taxon>Pseudomonadati</taxon>
        <taxon>Pseudomonadota</taxon>
        <taxon>Alphaproteobacteria</taxon>
        <taxon>Hyphomonadales</taxon>
        <taxon>Hyphomonadaceae</taxon>
        <taxon>Hyphomonas</taxon>
    </lineage>
</organism>